<evidence type="ECO:0000256" key="3">
    <source>
        <dbReference type="ARBA" id="ARBA00022722"/>
    </source>
</evidence>
<gene>
    <name evidence="8" type="ORF">EUX98_g9138</name>
</gene>
<dbReference type="PANTHER" id="PTHR37984">
    <property type="entry name" value="PROTEIN CBG26694"/>
    <property type="match status" value="1"/>
</dbReference>
<dbReference type="AlphaFoldDB" id="A0A4S4LY55"/>
<dbReference type="Pfam" id="PF17917">
    <property type="entry name" value="RT_RNaseH"/>
    <property type="match status" value="1"/>
</dbReference>
<evidence type="ECO:0000256" key="2">
    <source>
        <dbReference type="ARBA" id="ARBA00022695"/>
    </source>
</evidence>
<dbReference type="GO" id="GO:0004519">
    <property type="term" value="F:endonuclease activity"/>
    <property type="evidence" value="ECO:0007669"/>
    <property type="project" value="UniProtKB-KW"/>
</dbReference>
<dbReference type="PANTHER" id="PTHR37984:SF5">
    <property type="entry name" value="PROTEIN NYNRIN-LIKE"/>
    <property type="match status" value="1"/>
</dbReference>
<keyword evidence="9" id="KW-1185">Reference proteome</keyword>
<evidence type="ECO:0000256" key="1">
    <source>
        <dbReference type="ARBA" id="ARBA00022679"/>
    </source>
</evidence>
<keyword evidence="6" id="KW-0695">RNA-directed DNA polymerase</keyword>
<reference evidence="8 9" key="1">
    <citation type="submission" date="2019-02" db="EMBL/GenBank/DDBJ databases">
        <title>Genome sequencing of the rare red list fungi Antrodiella citrinella (Flaviporus citrinellus).</title>
        <authorList>
            <person name="Buettner E."/>
            <person name="Kellner H."/>
        </authorList>
    </citation>
    <scope>NUCLEOTIDE SEQUENCE [LARGE SCALE GENOMIC DNA]</scope>
    <source>
        <strain evidence="8 9">DSM 108506</strain>
    </source>
</reference>
<organism evidence="8 9">
    <name type="scientific">Antrodiella citrinella</name>
    <dbReference type="NCBI Taxonomy" id="2447956"/>
    <lineage>
        <taxon>Eukaryota</taxon>
        <taxon>Fungi</taxon>
        <taxon>Dikarya</taxon>
        <taxon>Basidiomycota</taxon>
        <taxon>Agaricomycotina</taxon>
        <taxon>Agaricomycetes</taxon>
        <taxon>Polyporales</taxon>
        <taxon>Steccherinaceae</taxon>
        <taxon>Antrodiella</taxon>
    </lineage>
</organism>
<dbReference type="InterPro" id="IPR043128">
    <property type="entry name" value="Rev_trsase/Diguanyl_cyclase"/>
</dbReference>
<keyword evidence="5" id="KW-0378">Hydrolase</keyword>
<keyword evidence="1" id="KW-0808">Transferase</keyword>
<evidence type="ECO:0000256" key="6">
    <source>
        <dbReference type="ARBA" id="ARBA00022918"/>
    </source>
</evidence>
<evidence type="ECO:0000256" key="5">
    <source>
        <dbReference type="ARBA" id="ARBA00022801"/>
    </source>
</evidence>
<feature type="domain" description="Reverse transcriptase" evidence="7">
    <location>
        <begin position="1"/>
        <end position="87"/>
    </location>
</feature>
<dbReference type="PROSITE" id="PS50878">
    <property type="entry name" value="RT_POL"/>
    <property type="match status" value="1"/>
</dbReference>
<dbReference type="SUPFAM" id="SSF56672">
    <property type="entry name" value="DNA/RNA polymerases"/>
    <property type="match status" value="1"/>
</dbReference>
<dbReference type="Pfam" id="PF00078">
    <property type="entry name" value="RVT_1"/>
    <property type="match status" value="1"/>
</dbReference>
<dbReference type="InterPro" id="IPR041373">
    <property type="entry name" value="RT_RNaseH"/>
</dbReference>
<dbReference type="InterPro" id="IPR000477">
    <property type="entry name" value="RT_dom"/>
</dbReference>
<comment type="caution">
    <text evidence="8">The sequence shown here is derived from an EMBL/GenBank/DDBJ whole genome shotgun (WGS) entry which is preliminary data.</text>
</comment>
<dbReference type="OrthoDB" id="3227343at2759"/>
<evidence type="ECO:0000313" key="8">
    <source>
        <dbReference type="EMBL" id="THH17415.1"/>
    </source>
</evidence>
<evidence type="ECO:0000256" key="4">
    <source>
        <dbReference type="ARBA" id="ARBA00022759"/>
    </source>
</evidence>
<name>A0A4S4LY55_9APHY</name>
<evidence type="ECO:0000259" key="7">
    <source>
        <dbReference type="PROSITE" id="PS50878"/>
    </source>
</evidence>
<sequence>MVSLVLQQGDCNAVATYQNLMNHIFAPYLGVFLDVYLDDIMIYSDTIAEHVTHCQLAIDALKKEKLYLSSTKLKFLQRSMKVLGRIVDDDGIRMDPDKVDSVINWKPPTNKELLRGFLGSVGYLADDIATVRIPMGILSTLTGSESSFKWDFLHQRAFDEIKRLVNAHRKHSRVPLDYAPDADPIWLVTDGSVGGVAGVVSQGPTWNGGRVAAFFSAKLNSAQSNYPVHEIEMLAGVESMRRHRDILLGAHFTWITDHRGLTHLLSQRNLSGRQARWLERISEYDFEVKYVPGIENVLADALSRIYSHDAPASTGRVSDFTASRRWS</sequence>
<proteinExistence type="predicted"/>
<dbReference type="CDD" id="cd01647">
    <property type="entry name" value="RT_LTR"/>
    <property type="match status" value="1"/>
</dbReference>
<dbReference type="GO" id="GO:0003964">
    <property type="term" value="F:RNA-directed DNA polymerase activity"/>
    <property type="evidence" value="ECO:0007669"/>
    <property type="project" value="UniProtKB-KW"/>
</dbReference>
<keyword evidence="4" id="KW-0255">Endonuclease</keyword>
<dbReference type="CDD" id="cd09274">
    <property type="entry name" value="RNase_HI_RT_Ty3"/>
    <property type="match status" value="1"/>
</dbReference>
<accession>A0A4S4LY55</accession>
<dbReference type="InterPro" id="IPR050951">
    <property type="entry name" value="Retrovirus_Pol_polyprotein"/>
</dbReference>
<dbReference type="Proteomes" id="UP000308730">
    <property type="component" value="Unassembled WGS sequence"/>
</dbReference>
<evidence type="ECO:0000313" key="9">
    <source>
        <dbReference type="Proteomes" id="UP000308730"/>
    </source>
</evidence>
<dbReference type="EMBL" id="SGPM01000656">
    <property type="protein sequence ID" value="THH17415.1"/>
    <property type="molecule type" value="Genomic_DNA"/>
</dbReference>
<dbReference type="InterPro" id="IPR043502">
    <property type="entry name" value="DNA/RNA_pol_sf"/>
</dbReference>
<keyword evidence="2" id="KW-0548">Nucleotidyltransferase</keyword>
<dbReference type="GO" id="GO:0016787">
    <property type="term" value="F:hydrolase activity"/>
    <property type="evidence" value="ECO:0007669"/>
    <property type="project" value="UniProtKB-KW"/>
</dbReference>
<protein>
    <recommendedName>
        <fullName evidence="7">Reverse transcriptase domain-containing protein</fullName>
    </recommendedName>
</protein>
<keyword evidence="3" id="KW-0540">Nuclease</keyword>
<dbReference type="Gene3D" id="3.30.70.270">
    <property type="match status" value="2"/>
</dbReference>